<dbReference type="Gene3D" id="3.80.10.10">
    <property type="entry name" value="Ribonuclease Inhibitor"/>
    <property type="match status" value="1"/>
</dbReference>
<evidence type="ECO:0000313" key="2">
    <source>
        <dbReference type="Proteomes" id="UP000201728"/>
    </source>
</evidence>
<evidence type="ECO:0000313" key="1">
    <source>
        <dbReference type="EMBL" id="ASQ46886.1"/>
    </source>
</evidence>
<dbReference type="SUPFAM" id="SSF52047">
    <property type="entry name" value="RNI-like"/>
    <property type="match status" value="1"/>
</dbReference>
<sequence>MSKKELINKIHALAEAGETSFSLSELHQFKSFPDKLASLSAKDVIAILSELKNKGIKHLKLSYMLADYSDDEQAEIISALKDTEITHLDLSLTSLCLKSSASLIRLFSALQGSQVTHLNLRQNGFGEKMEQLAKWRIHQGSEFFGEENPAQKLAKALPALRNTEVTHLDLGNNDLKLVIQLEGVFTGIRDTKITHLDLSSNKLWYKPDSNLASAFAVSKNSSLQSLVLSKNFIDTAFEENLENDFAAIPENIISIELYHYELINMTFDQRRAIQKRFPDLDNLIIRDFQGEDLDAIKQQKNTQKNARLMAQAQRTAEQDEVGNTCPLGNLPFEIMEHINNYAIGGSYPDIFFKNFASPTKADAVNKFLHHVVRGEHEVVCEMLKQDISILVKKGSVIDCSGRSFEHISGFEYALWALDKHMWRTMLECLPQNEKRKEALTKLRSQYHQIDTEGISYWLHGKKFTEKHFNFETTIIKALQARVNLNAPETKDWDAIDKQWEKDVGGAQQLLPMHVVYEYCSPVPFYPIPKFTTRPHSLNKYYNCKTRKYENWFSANSKLGIDFAVFKGYIGQSNGMPNLLRGWAYEIAGYDLAAMKELCKRRTMDFIFLELQLEKQIIKEQRLEELRLEEQEFEEQIMIGNLF</sequence>
<dbReference type="AlphaFoldDB" id="A0A222P4W3"/>
<dbReference type="KEGG" id="lcd:clem_11745"/>
<dbReference type="Proteomes" id="UP000201728">
    <property type="component" value="Chromosome"/>
</dbReference>
<protein>
    <submittedName>
        <fullName evidence="1">Uncharacterized protein</fullName>
    </submittedName>
</protein>
<dbReference type="InterPro" id="IPR032675">
    <property type="entry name" value="LRR_dom_sf"/>
</dbReference>
<accession>A0A222P4W3</accession>
<organism evidence="1 2">
    <name type="scientific">Legionella clemsonensis</name>
    <dbReference type="NCBI Taxonomy" id="1867846"/>
    <lineage>
        <taxon>Bacteria</taxon>
        <taxon>Pseudomonadati</taxon>
        <taxon>Pseudomonadota</taxon>
        <taxon>Gammaproteobacteria</taxon>
        <taxon>Legionellales</taxon>
        <taxon>Legionellaceae</taxon>
        <taxon>Legionella</taxon>
    </lineage>
</organism>
<keyword evidence="2" id="KW-1185">Reference proteome</keyword>
<proteinExistence type="predicted"/>
<gene>
    <name evidence="1" type="ORF">clem_11745</name>
</gene>
<name>A0A222P4W3_9GAMM</name>
<reference evidence="2" key="1">
    <citation type="submission" date="2016-07" db="EMBL/GenBank/DDBJ databases">
        <authorList>
            <person name="Florea S."/>
            <person name="Webb J.S."/>
            <person name="Jaromczyk J."/>
            <person name="Schardl C.L."/>
        </authorList>
    </citation>
    <scope>NUCLEOTIDE SEQUENCE [LARGE SCALE GENOMIC DNA]</scope>
    <source>
        <strain evidence="2">CDC-D5610</strain>
    </source>
</reference>
<dbReference type="EMBL" id="CP016397">
    <property type="protein sequence ID" value="ASQ46886.1"/>
    <property type="molecule type" value="Genomic_DNA"/>
</dbReference>